<feature type="transmembrane region" description="Helical" evidence="1">
    <location>
        <begin position="161"/>
        <end position="181"/>
    </location>
</feature>
<dbReference type="AlphaFoldDB" id="A0A2H0YST6"/>
<dbReference type="EMBL" id="PEXV01000085">
    <property type="protein sequence ID" value="PIS41547.1"/>
    <property type="molecule type" value="Genomic_DNA"/>
</dbReference>
<organism evidence="2 3">
    <name type="scientific">Candidatus Kerfeldbacteria bacterium CG08_land_8_20_14_0_20_42_7</name>
    <dbReference type="NCBI Taxonomy" id="2014245"/>
    <lineage>
        <taxon>Bacteria</taxon>
        <taxon>Candidatus Kerfeldiibacteriota</taxon>
    </lineage>
</organism>
<evidence type="ECO:0000313" key="2">
    <source>
        <dbReference type="EMBL" id="PIS41547.1"/>
    </source>
</evidence>
<feature type="transmembrane region" description="Helical" evidence="1">
    <location>
        <begin position="264"/>
        <end position="284"/>
    </location>
</feature>
<keyword evidence="1" id="KW-1133">Transmembrane helix</keyword>
<name>A0A2H0YST6_9BACT</name>
<feature type="transmembrane region" description="Helical" evidence="1">
    <location>
        <begin position="318"/>
        <end position="339"/>
    </location>
</feature>
<dbReference type="Proteomes" id="UP000228711">
    <property type="component" value="Unassembled WGS sequence"/>
</dbReference>
<protein>
    <submittedName>
        <fullName evidence="2">Uncharacterized protein</fullName>
    </submittedName>
</protein>
<feature type="transmembrane region" description="Helical" evidence="1">
    <location>
        <begin position="187"/>
        <end position="205"/>
    </location>
</feature>
<evidence type="ECO:0000313" key="3">
    <source>
        <dbReference type="Proteomes" id="UP000228711"/>
    </source>
</evidence>
<accession>A0A2H0YST6</accession>
<gene>
    <name evidence="2" type="ORF">COT25_02505</name>
</gene>
<keyword evidence="1" id="KW-0812">Transmembrane</keyword>
<keyword evidence="1" id="KW-0472">Membrane</keyword>
<feature type="transmembrane region" description="Helical" evidence="1">
    <location>
        <begin position="82"/>
        <end position="108"/>
    </location>
</feature>
<feature type="transmembrane region" description="Helical" evidence="1">
    <location>
        <begin position="114"/>
        <end position="140"/>
    </location>
</feature>
<proteinExistence type="predicted"/>
<sequence length="465" mass="50248">MGNSIQGWISQARASGLTDSEIRTQLKASGWQDVQIDAYLGGGTSAASSTVVGVSQQALTTSGDAIGESIFKRAFQATKQAFLQYLAIGVLGAIFAVVVGYACVALLIGSGASVVAYVVGFFVTILVLVFVFLVIQYSAVIIISYKTTSIGQAISLTMKKVIPYSLAGVLAYFVIAGGTYLFFIPGVLMALAFTLLPFVVAYENLSGFAAMKRCYAIAKGHRGQILWALLVLFLVYLGVFVLLFVLLSAITAGAGAVQSDAGNFISGVWLILTLVVLGLFYIFWPLFQTSYIYVLYTDIAACQQIADIQTEHRGKKLMIGYIVVFFLFIIFSFGLTSFLPSNLSSTTDDLQRMSAVSTTYYDILEYTSATNGLYPASLDELLQDPNTYSITQEDADLLTYTTSADGSGFLLCTTLKNPREVMAQTNTVGGGYYSTKQNLKDYCMSELGMVDKNRNKVTSDFGTLD</sequence>
<comment type="caution">
    <text evidence="2">The sequence shown here is derived from an EMBL/GenBank/DDBJ whole genome shotgun (WGS) entry which is preliminary data.</text>
</comment>
<reference evidence="3" key="1">
    <citation type="submission" date="2017-09" db="EMBL/GenBank/DDBJ databases">
        <title>Depth-based differentiation of microbial function through sediment-hosted aquifers and enrichment of novel symbionts in the deep terrestrial subsurface.</title>
        <authorList>
            <person name="Probst A.J."/>
            <person name="Ladd B."/>
            <person name="Jarett J.K."/>
            <person name="Geller-Mcgrath D.E."/>
            <person name="Sieber C.M.K."/>
            <person name="Emerson J.B."/>
            <person name="Anantharaman K."/>
            <person name="Thomas B.C."/>
            <person name="Malmstrom R."/>
            <person name="Stieglmeier M."/>
            <person name="Klingl A."/>
            <person name="Woyke T."/>
            <person name="Ryan C.M."/>
            <person name="Banfield J.F."/>
        </authorList>
    </citation>
    <scope>NUCLEOTIDE SEQUENCE [LARGE SCALE GENOMIC DNA]</scope>
</reference>
<evidence type="ECO:0000256" key="1">
    <source>
        <dbReference type="SAM" id="Phobius"/>
    </source>
</evidence>
<feature type="transmembrane region" description="Helical" evidence="1">
    <location>
        <begin position="226"/>
        <end position="252"/>
    </location>
</feature>